<keyword evidence="1" id="KW-0812">Transmembrane</keyword>
<evidence type="ECO:0000313" key="3">
    <source>
        <dbReference type="Proteomes" id="UP000248544"/>
    </source>
</evidence>
<feature type="transmembrane region" description="Helical" evidence="1">
    <location>
        <begin position="192"/>
        <end position="212"/>
    </location>
</feature>
<dbReference type="RefSeq" id="WP_111166367.1">
    <property type="nucleotide sequence ID" value="NZ_POUA01000037.1"/>
</dbReference>
<feature type="transmembrane region" description="Helical" evidence="1">
    <location>
        <begin position="124"/>
        <end position="141"/>
    </location>
</feature>
<feature type="transmembrane region" description="Helical" evidence="1">
    <location>
        <begin position="28"/>
        <end position="48"/>
    </location>
</feature>
<feature type="transmembrane region" description="Helical" evidence="1">
    <location>
        <begin position="60"/>
        <end position="78"/>
    </location>
</feature>
<evidence type="ECO:0000313" key="2">
    <source>
        <dbReference type="EMBL" id="PZG52080.1"/>
    </source>
</evidence>
<dbReference type="Proteomes" id="UP000248544">
    <property type="component" value="Unassembled WGS sequence"/>
</dbReference>
<feature type="transmembrane region" description="Helical" evidence="1">
    <location>
        <begin position="84"/>
        <end position="112"/>
    </location>
</feature>
<gene>
    <name evidence="2" type="ORF">C1I98_07600</name>
</gene>
<comment type="caution">
    <text evidence="2">The sequence shown here is derived from an EMBL/GenBank/DDBJ whole genome shotgun (WGS) entry which is preliminary data.</text>
</comment>
<proteinExistence type="predicted"/>
<keyword evidence="1" id="KW-0472">Membrane</keyword>
<organism evidence="2 3">
    <name type="scientific">Spongiactinospora gelatinilytica</name>
    <dbReference type="NCBI Taxonomy" id="2666298"/>
    <lineage>
        <taxon>Bacteria</taxon>
        <taxon>Bacillati</taxon>
        <taxon>Actinomycetota</taxon>
        <taxon>Actinomycetes</taxon>
        <taxon>Streptosporangiales</taxon>
        <taxon>Streptosporangiaceae</taxon>
        <taxon>Spongiactinospora</taxon>
    </lineage>
</organism>
<sequence length="227" mass="23345">MEHVVAAAGALIGGTVVSVVTSGEGALGFVSLVVVPGLLIALFVVPWLSAARPGGPRRAGLWAAVVLGGGSLLPAVIAPKFALLPVFIAALYLTIAGPPALSGACVAAIAAVRSMCPRRMWARWSWTWLLGAVATYGYGLTHFNDGMLDVKDGVCRVTPSGERVTSRGTQTLLPLGDTSCGADTVPGFVNPLLAVLAVLLAVSATGCITARVRTERRRPSIPPPTNR</sequence>
<name>A0A2W2HNP9_9ACTN</name>
<keyword evidence="3" id="KW-1185">Reference proteome</keyword>
<accession>A0A2W2HNP9</accession>
<protein>
    <submittedName>
        <fullName evidence="2">Uncharacterized protein</fullName>
    </submittedName>
</protein>
<dbReference type="AlphaFoldDB" id="A0A2W2HNP9"/>
<keyword evidence="1" id="KW-1133">Transmembrane helix</keyword>
<dbReference type="EMBL" id="POUA01000037">
    <property type="protein sequence ID" value="PZG52080.1"/>
    <property type="molecule type" value="Genomic_DNA"/>
</dbReference>
<evidence type="ECO:0000256" key="1">
    <source>
        <dbReference type="SAM" id="Phobius"/>
    </source>
</evidence>
<reference evidence="2 3" key="1">
    <citation type="submission" date="2018-01" db="EMBL/GenBank/DDBJ databases">
        <title>Draft genome sequence of Sphaerisporangium sp. 7K107.</title>
        <authorList>
            <person name="Sahin N."/>
            <person name="Saygin H."/>
            <person name="Ay H."/>
        </authorList>
    </citation>
    <scope>NUCLEOTIDE SEQUENCE [LARGE SCALE GENOMIC DNA]</scope>
    <source>
        <strain evidence="2 3">7K107</strain>
    </source>
</reference>